<reference evidence="16 17" key="1">
    <citation type="submission" date="2016-10" db="EMBL/GenBank/DDBJ databases">
        <authorList>
            <person name="de Groot N.N."/>
        </authorList>
    </citation>
    <scope>NUCLEOTIDE SEQUENCE [LARGE SCALE GENOMIC DNA]</scope>
    <source>
        <strain evidence="16 17">DSM 25186</strain>
    </source>
</reference>
<dbReference type="AlphaFoldDB" id="A0A1G9R635"/>
<proteinExistence type="predicted"/>
<sequence length="614" mass="70167">MATSTRKKNHFERIGLMYILALSGIAGIIVISQLYVQQYLTGQTHDSRVINLAGRQRMLSQRISKVALQLITPPPTPPREALQTELAQSLDLWTQSHNGLLAGDASLDVTGENSAVIREMFATLAPDYDAMVRNATQLLTLLRDDPNAPATQLRPYVDAILQHESGFLDSMDAIVFQYDEEARAKVLLLKRLEIIFLAISLTIILFELLFIFRPTARQIRNTIKDLIQSEKLAHDMAHQIGVLHNSLEQSYQELAEVNTASAQPIPLAHTDLQGDFTDVTEPFRHLMEGDIRERHRNLFDWLTEEGYAPENVHRIRQLSSVGDPWTGEVQVTSESGDFVWLDLYVVPLLHRNGQTQQLLLVGTNRTDEKEARARSQEITRERIEKKLKEQRFRSILILEGQEEERRRLARDLHDGIGQLLTALRYRVETLEDPQKSRYLPHNVQEVKHIMNQVLQEIRRISFNLTPSSLSDYGIVPVTKKYCAEMSRLSDKNIVFENKTGFLNRLEKSVETNLYRMIQEAVNNAIKYAQADEIRVEFSHNFDVLNVTISDNGVGFDPQQSIREIHDNGTGQGIFNMQERALFINAQLDINSTPGQGTRINIHIPIHHNKVYESY</sequence>
<dbReference type="SUPFAM" id="SSF55874">
    <property type="entry name" value="ATPase domain of HSP90 chaperone/DNA topoisomerase II/histidine kinase"/>
    <property type="match status" value="1"/>
</dbReference>
<keyword evidence="8 16" id="KW-0418">Kinase</keyword>
<evidence type="ECO:0000256" key="4">
    <source>
        <dbReference type="ARBA" id="ARBA00022553"/>
    </source>
</evidence>
<dbReference type="RefSeq" id="WP_089686541.1">
    <property type="nucleotide sequence ID" value="NZ_FNFO01000011.1"/>
</dbReference>
<evidence type="ECO:0000259" key="14">
    <source>
        <dbReference type="PROSITE" id="PS50109"/>
    </source>
</evidence>
<keyword evidence="17" id="KW-1185">Reference proteome</keyword>
<dbReference type="Pfam" id="PF02518">
    <property type="entry name" value="HATPase_c"/>
    <property type="match status" value="1"/>
</dbReference>
<dbReference type="Proteomes" id="UP000198510">
    <property type="component" value="Unassembled WGS sequence"/>
</dbReference>
<evidence type="ECO:0000256" key="8">
    <source>
        <dbReference type="ARBA" id="ARBA00022777"/>
    </source>
</evidence>
<organism evidence="16 17">
    <name type="scientific">Catalinimonas alkaloidigena</name>
    <dbReference type="NCBI Taxonomy" id="1075417"/>
    <lineage>
        <taxon>Bacteria</taxon>
        <taxon>Pseudomonadati</taxon>
        <taxon>Bacteroidota</taxon>
        <taxon>Cytophagia</taxon>
        <taxon>Cytophagales</taxon>
        <taxon>Catalimonadaceae</taxon>
        <taxon>Catalinimonas</taxon>
    </lineage>
</organism>
<feature type="domain" description="PAC" evidence="15">
    <location>
        <begin position="325"/>
        <end position="377"/>
    </location>
</feature>
<keyword evidence="12 13" id="KW-0472">Membrane</keyword>
<dbReference type="InterPro" id="IPR036890">
    <property type="entry name" value="HATPase_C_sf"/>
</dbReference>
<keyword evidence="6 13" id="KW-0812">Transmembrane</keyword>
<dbReference type="Pfam" id="PF07730">
    <property type="entry name" value="HisKA_3"/>
    <property type="match status" value="1"/>
</dbReference>
<dbReference type="InterPro" id="IPR011712">
    <property type="entry name" value="Sig_transdc_His_kin_sub3_dim/P"/>
</dbReference>
<evidence type="ECO:0000256" key="7">
    <source>
        <dbReference type="ARBA" id="ARBA00022741"/>
    </source>
</evidence>
<dbReference type="PROSITE" id="PS50113">
    <property type="entry name" value="PAC"/>
    <property type="match status" value="1"/>
</dbReference>
<feature type="transmembrane region" description="Helical" evidence="13">
    <location>
        <begin position="192"/>
        <end position="212"/>
    </location>
</feature>
<dbReference type="GO" id="GO:0016020">
    <property type="term" value="C:membrane"/>
    <property type="evidence" value="ECO:0007669"/>
    <property type="project" value="UniProtKB-SubCell"/>
</dbReference>
<evidence type="ECO:0000256" key="5">
    <source>
        <dbReference type="ARBA" id="ARBA00022679"/>
    </source>
</evidence>
<feature type="domain" description="Histidine kinase" evidence="14">
    <location>
        <begin position="411"/>
        <end position="607"/>
    </location>
</feature>
<dbReference type="PROSITE" id="PS50109">
    <property type="entry name" value="HIS_KIN"/>
    <property type="match status" value="1"/>
</dbReference>
<dbReference type="PANTHER" id="PTHR24421">
    <property type="entry name" value="NITRATE/NITRITE SENSOR PROTEIN NARX-RELATED"/>
    <property type="match status" value="1"/>
</dbReference>
<dbReference type="InterPro" id="IPR003594">
    <property type="entry name" value="HATPase_dom"/>
</dbReference>
<dbReference type="InterPro" id="IPR005467">
    <property type="entry name" value="His_kinase_dom"/>
</dbReference>
<evidence type="ECO:0000256" key="12">
    <source>
        <dbReference type="ARBA" id="ARBA00023136"/>
    </source>
</evidence>
<protein>
    <recommendedName>
        <fullName evidence="3">histidine kinase</fullName>
        <ecNumber evidence="3">2.7.13.3</ecNumber>
    </recommendedName>
</protein>
<keyword evidence="4" id="KW-0597">Phosphoprotein</keyword>
<dbReference type="CDD" id="cd16917">
    <property type="entry name" value="HATPase_UhpB-NarQ-NarX-like"/>
    <property type="match status" value="1"/>
</dbReference>
<comment type="catalytic activity">
    <reaction evidence="1">
        <text>ATP + protein L-histidine = ADP + protein N-phospho-L-histidine.</text>
        <dbReference type="EC" id="2.7.13.3"/>
    </reaction>
</comment>
<dbReference type="Gene3D" id="3.30.450.20">
    <property type="entry name" value="PAS domain"/>
    <property type="match status" value="1"/>
</dbReference>
<evidence type="ECO:0000256" key="3">
    <source>
        <dbReference type="ARBA" id="ARBA00012438"/>
    </source>
</evidence>
<dbReference type="EC" id="2.7.13.3" evidence="3"/>
<keyword evidence="10 13" id="KW-1133">Transmembrane helix</keyword>
<evidence type="ECO:0000313" key="17">
    <source>
        <dbReference type="Proteomes" id="UP000198510"/>
    </source>
</evidence>
<evidence type="ECO:0000256" key="1">
    <source>
        <dbReference type="ARBA" id="ARBA00000085"/>
    </source>
</evidence>
<dbReference type="InterPro" id="IPR035965">
    <property type="entry name" value="PAS-like_dom_sf"/>
</dbReference>
<dbReference type="InterPro" id="IPR050482">
    <property type="entry name" value="Sensor_HK_TwoCompSys"/>
</dbReference>
<dbReference type="Gene3D" id="3.30.565.10">
    <property type="entry name" value="Histidine kinase-like ATPase, C-terminal domain"/>
    <property type="match status" value="1"/>
</dbReference>
<keyword evidence="9" id="KW-0067">ATP-binding</keyword>
<dbReference type="STRING" id="1075417.SAMN05421823_11148"/>
<feature type="transmembrane region" description="Helical" evidence="13">
    <location>
        <begin position="15"/>
        <end position="36"/>
    </location>
</feature>
<gene>
    <name evidence="16" type="ORF">SAMN05421823_11148</name>
</gene>
<dbReference type="SMART" id="SM00387">
    <property type="entry name" value="HATPase_c"/>
    <property type="match status" value="1"/>
</dbReference>
<dbReference type="PANTHER" id="PTHR24421:SF10">
    <property type="entry name" value="NITRATE_NITRITE SENSOR PROTEIN NARQ"/>
    <property type="match status" value="1"/>
</dbReference>
<dbReference type="SUPFAM" id="SSF55785">
    <property type="entry name" value="PYP-like sensor domain (PAS domain)"/>
    <property type="match status" value="1"/>
</dbReference>
<comment type="subcellular location">
    <subcellularLocation>
        <location evidence="2">Membrane</location>
        <topology evidence="2">Multi-pass membrane protein</topology>
    </subcellularLocation>
</comment>
<dbReference type="GO" id="GO:0046983">
    <property type="term" value="F:protein dimerization activity"/>
    <property type="evidence" value="ECO:0007669"/>
    <property type="project" value="InterPro"/>
</dbReference>
<keyword evidence="5" id="KW-0808">Transferase</keyword>
<evidence type="ECO:0000256" key="13">
    <source>
        <dbReference type="SAM" id="Phobius"/>
    </source>
</evidence>
<dbReference type="GO" id="GO:0005524">
    <property type="term" value="F:ATP binding"/>
    <property type="evidence" value="ECO:0007669"/>
    <property type="project" value="UniProtKB-KW"/>
</dbReference>
<dbReference type="Pfam" id="PF13675">
    <property type="entry name" value="PilJ"/>
    <property type="match status" value="1"/>
</dbReference>
<dbReference type="InterPro" id="IPR029095">
    <property type="entry name" value="NarX-like_N"/>
</dbReference>
<dbReference type="EMBL" id="FNFO01000011">
    <property type="protein sequence ID" value="SDM18698.1"/>
    <property type="molecule type" value="Genomic_DNA"/>
</dbReference>
<evidence type="ECO:0000256" key="6">
    <source>
        <dbReference type="ARBA" id="ARBA00022692"/>
    </source>
</evidence>
<keyword evidence="7" id="KW-0547">Nucleotide-binding</keyword>
<evidence type="ECO:0000256" key="10">
    <source>
        <dbReference type="ARBA" id="ARBA00022989"/>
    </source>
</evidence>
<evidence type="ECO:0000256" key="9">
    <source>
        <dbReference type="ARBA" id="ARBA00022840"/>
    </source>
</evidence>
<keyword evidence="11" id="KW-0902">Two-component regulatory system</keyword>
<accession>A0A1G9R635</accession>
<name>A0A1G9R635_9BACT</name>
<dbReference type="InterPro" id="IPR000700">
    <property type="entry name" value="PAS-assoc_C"/>
</dbReference>
<evidence type="ECO:0000313" key="16">
    <source>
        <dbReference type="EMBL" id="SDM18698.1"/>
    </source>
</evidence>
<dbReference type="OrthoDB" id="9760839at2"/>
<evidence type="ECO:0000259" key="15">
    <source>
        <dbReference type="PROSITE" id="PS50113"/>
    </source>
</evidence>
<dbReference type="Gene3D" id="1.20.5.1930">
    <property type="match status" value="1"/>
</dbReference>
<dbReference type="GO" id="GO:0000155">
    <property type="term" value="F:phosphorelay sensor kinase activity"/>
    <property type="evidence" value="ECO:0007669"/>
    <property type="project" value="InterPro"/>
</dbReference>
<evidence type="ECO:0000256" key="2">
    <source>
        <dbReference type="ARBA" id="ARBA00004141"/>
    </source>
</evidence>
<evidence type="ECO:0000256" key="11">
    <source>
        <dbReference type="ARBA" id="ARBA00023012"/>
    </source>
</evidence>